<proteinExistence type="predicted"/>
<dbReference type="AlphaFoldDB" id="A0A5E5BSG2"/>
<accession>A0A5E5BSG2</accession>
<keyword evidence="3" id="KW-1185">Reference proteome</keyword>
<organism evidence="2 3">
    <name type="scientific">Pandoraea bronchicola</name>
    <dbReference type="NCBI Taxonomy" id="2508287"/>
    <lineage>
        <taxon>Bacteria</taxon>
        <taxon>Pseudomonadati</taxon>
        <taxon>Pseudomonadota</taxon>
        <taxon>Betaproteobacteria</taxon>
        <taxon>Burkholderiales</taxon>
        <taxon>Burkholderiaceae</taxon>
        <taxon>Pandoraea</taxon>
    </lineage>
</organism>
<name>A0A5E5BSG2_9BURK</name>
<evidence type="ECO:0000313" key="2">
    <source>
        <dbReference type="EMBL" id="VVE88358.1"/>
    </source>
</evidence>
<sequence>MAKSISRPTQNFSYSRNTQHDPPPIFWSQIGYQKSPIKEKPRCRLTQLQPS</sequence>
<feature type="region of interest" description="Disordered" evidence="1">
    <location>
        <begin position="1"/>
        <end position="28"/>
    </location>
</feature>
<reference evidence="2 3" key="1">
    <citation type="submission" date="2019-08" db="EMBL/GenBank/DDBJ databases">
        <authorList>
            <person name="Peeters C."/>
        </authorList>
    </citation>
    <scope>NUCLEOTIDE SEQUENCE [LARGE SCALE GENOMIC DNA]</scope>
    <source>
        <strain evidence="2 3">LMG 20603</strain>
    </source>
</reference>
<evidence type="ECO:0000256" key="1">
    <source>
        <dbReference type="SAM" id="MobiDB-lite"/>
    </source>
</evidence>
<dbReference type="EMBL" id="CABPST010000004">
    <property type="protein sequence ID" value="VVE88358.1"/>
    <property type="molecule type" value="Genomic_DNA"/>
</dbReference>
<dbReference type="Proteomes" id="UP000382040">
    <property type="component" value="Unassembled WGS sequence"/>
</dbReference>
<evidence type="ECO:0000313" key="3">
    <source>
        <dbReference type="Proteomes" id="UP000382040"/>
    </source>
</evidence>
<gene>
    <name evidence="2" type="ORF">PBR20603_02307</name>
</gene>
<feature type="compositionally biased region" description="Polar residues" evidence="1">
    <location>
        <begin position="1"/>
        <end position="17"/>
    </location>
</feature>
<protein>
    <submittedName>
        <fullName evidence="2">Uncharacterized protein</fullName>
    </submittedName>
</protein>